<sequence length="40" mass="4839">MQVYSNQDIKEAHDLSTRVENQLIEKHDIFDVHVRIEPKY</sequence>
<evidence type="ECO:0000313" key="3">
    <source>
        <dbReference type="Proteomes" id="UP000831782"/>
    </source>
</evidence>
<dbReference type="InterPro" id="IPR027470">
    <property type="entry name" value="Cation_efflux_CTD"/>
</dbReference>
<name>A0ABY4F1J1_9BACI</name>
<feature type="domain" description="Cation efflux protein cytoplasmic" evidence="1">
    <location>
        <begin position="4"/>
        <end position="38"/>
    </location>
</feature>
<dbReference type="EMBL" id="CP095072">
    <property type="protein sequence ID" value="UOQ50558.1"/>
    <property type="molecule type" value="Genomic_DNA"/>
</dbReference>
<reference evidence="2 3" key="1">
    <citation type="submission" date="2022-04" db="EMBL/GenBank/DDBJ databases">
        <title>Gracilibacillus sp. isolated from saltern.</title>
        <authorList>
            <person name="Won M."/>
            <person name="Lee C.-M."/>
            <person name="Woen H.-Y."/>
            <person name="Kwon S.-W."/>
        </authorList>
    </citation>
    <scope>NUCLEOTIDE SEQUENCE [LARGE SCALE GENOMIC DNA]</scope>
    <source>
        <strain evidence="2 3">SSWR10-1</strain>
    </source>
</reference>
<proteinExistence type="predicted"/>
<organism evidence="2 3">
    <name type="scientific">Gracilibacillus caseinilyticus</name>
    <dbReference type="NCBI Taxonomy" id="2932256"/>
    <lineage>
        <taxon>Bacteria</taxon>
        <taxon>Bacillati</taxon>
        <taxon>Bacillota</taxon>
        <taxon>Bacilli</taxon>
        <taxon>Bacillales</taxon>
        <taxon>Bacillaceae</taxon>
        <taxon>Gracilibacillus</taxon>
    </lineage>
</organism>
<dbReference type="SUPFAM" id="SSF160240">
    <property type="entry name" value="Cation efflux protein cytoplasmic domain-like"/>
    <property type="match status" value="1"/>
</dbReference>
<keyword evidence="3" id="KW-1185">Reference proteome</keyword>
<evidence type="ECO:0000313" key="2">
    <source>
        <dbReference type="EMBL" id="UOQ50558.1"/>
    </source>
</evidence>
<gene>
    <name evidence="2" type="ORF">MUN88_09225</name>
</gene>
<protein>
    <recommendedName>
        <fullName evidence="1">Cation efflux protein cytoplasmic domain-containing protein</fullName>
    </recommendedName>
</protein>
<accession>A0ABY4F1J1</accession>
<dbReference type="InterPro" id="IPR036837">
    <property type="entry name" value="Cation_efflux_CTD_sf"/>
</dbReference>
<dbReference type="Proteomes" id="UP000831782">
    <property type="component" value="Chromosome"/>
</dbReference>
<evidence type="ECO:0000259" key="1">
    <source>
        <dbReference type="Pfam" id="PF16916"/>
    </source>
</evidence>
<dbReference type="Gene3D" id="3.30.70.1350">
    <property type="entry name" value="Cation efflux protein, cytoplasmic domain"/>
    <property type="match status" value="1"/>
</dbReference>
<dbReference type="Pfam" id="PF16916">
    <property type="entry name" value="ZT_dimer"/>
    <property type="match status" value="1"/>
</dbReference>
<dbReference type="RefSeq" id="WP_244724431.1">
    <property type="nucleotide sequence ID" value="NZ_CP095072.1"/>
</dbReference>